<evidence type="ECO:0000313" key="8">
    <source>
        <dbReference type="Proteomes" id="UP001153069"/>
    </source>
</evidence>
<feature type="transmembrane region" description="Helical" evidence="6">
    <location>
        <begin position="245"/>
        <end position="271"/>
    </location>
</feature>
<reference evidence="7" key="1">
    <citation type="submission" date="2020-06" db="EMBL/GenBank/DDBJ databases">
        <authorList>
            <consortium name="Plant Systems Biology data submission"/>
        </authorList>
    </citation>
    <scope>NUCLEOTIDE SEQUENCE</scope>
    <source>
        <strain evidence="7">D6</strain>
    </source>
</reference>
<dbReference type="PANTHER" id="PTHR10361">
    <property type="entry name" value="SODIUM-BILE ACID COTRANSPORTER"/>
    <property type="match status" value="1"/>
</dbReference>
<dbReference type="Gene3D" id="1.20.1530.20">
    <property type="match status" value="1"/>
</dbReference>
<dbReference type="InterPro" id="IPR002657">
    <property type="entry name" value="BilAc:Na_symport/Acr3"/>
</dbReference>
<feature type="transmembrane region" description="Helical" evidence="6">
    <location>
        <begin position="121"/>
        <end position="141"/>
    </location>
</feature>
<comment type="subcellular location">
    <subcellularLocation>
        <location evidence="1">Membrane</location>
        <topology evidence="1">Multi-pass membrane protein</topology>
    </subcellularLocation>
</comment>
<dbReference type="InterPro" id="IPR038770">
    <property type="entry name" value="Na+/solute_symporter_sf"/>
</dbReference>
<evidence type="ECO:0000313" key="7">
    <source>
        <dbReference type="EMBL" id="CAB9513117.1"/>
    </source>
</evidence>
<keyword evidence="8" id="KW-1185">Reference proteome</keyword>
<protein>
    <submittedName>
        <fullName evidence="7">Probable sodium/metabolite cotransporter BASS1, chloroplastic</fullName>
    </submittedName>
</protein>
<dbReference type="AlphaFoldDB" id="A0A9N8HHN4"/>
<feature type="transmembrane region" description="Helical" evidence="6">
    <location>
        <begin position="93"/>
        <end position="115"/>
    </location>
</feature>
<comment type="similarity">
    <text evidence="2">Belongs to the bile acid:sodium symporter (BASS) (TC 2.A.28) family.</text>
</comment>
<keyword evidence="4 6" id="KW-1133">Transmembrane helix</keyword>
<sequence>MMDQHRATASNDDNHEIISPSTIDKQQSRLWLAPLWTVIASILGVAPPTRSLIQSTFGTIPLLQSALALLMLSMGLTITPQDLTAATRQSNIVLLNMVACFGMMPLLAALLAKTFQLTPPHAIGTILLGCVSGGQASNLFALLAGGDVALSVVCTFSTTLVGVLATPLWIQCLLKTTVPIHATAMLRSIASLVLIPLTSGLLLGYFLSPKLLHPIRRQCPNVGLAATMVLVAGGASNASSLATTIGYSAVAMSCLLPVLGGAVTLGMARLLRLSNEASVRTLVIEVFSKSPTLAHVLALRHFGGAAAAIPAVAMVSLALLGALVAAVWQSVDPQ</sequence>
<evidence type="ECO:0000256" key="2">
    <source>
        <dbReference type="ARBA" id="ARBA00006528"/>
    </source>
</evidence>
<feature type="transmembrane region" description="Helical" evidence="6">
    <location>
        <begin position="305"/>
        <end position="328"/>
    </location>
</feature>
<evidence type="ECO:0000256" key="5">
    <source>
        <dbReference type="ARBA" id="ARBA00023136"/>
    </source>
</evidence>
<organism evidence="7 8">
    <name type="scientific">Seminavis robusta</name>
    <dbReference type="NCBI Taxonomy" id="568900"/>
    <lineage>
        <taxon>Eukaryota</taxon>
        <taxon>Sar</taxon>
        <taxon>Stramenopiles</taxon>
        <taxon>Ochrophyta</taxon>
        <taxon>Bacillariophyta</taxon>
        <taxon>Bacillariophyceae</taxon>
        <taxon>Bacillariophycidae</taxon>
        <taxon>Naviculales</taxon>
        <taxon>Naviculaceae</taxon>
        <taxon>Seminavis</taxon>
    </lineage>
</organism>
<dbReference type="Pfam" id="PF01758">
    <property type="entry name" value="SBF"/>
    <property type="match status" value="1"/>
</dbReference>
<feature type="transmembrane region" description="Helical" evidence="6">
    <location>
        <begin position="219"/>
        <end position="239"/>
    </location>
</feature>
<feature type="transmembrane region" description="Helical" evidence="6">
    <location>
        <begin position="148"/>
        <end position="169"/>
    </location>
</feature>
<feature type="transmembrane region" description="Helical" evidence="6">
    <location>
        <begin position="30"/>
        <end position="46"/>
    </location>
</feature>
<dbReference type="Proteomes" id="UP001153069">
    <property type="component" value="Unassembled WGS sequence"/>
</dbReference>
<keyword evidence="5 6" id="KW-0472">Membrane</keyword>
<evidence type="ECO:0000256" key="3">
    <source>
        <dbReference type="ARBA" id="ARBA00022692"/>
    </source>
</evidence>
<dbReference type="GO" id="GO:0016020">
    <property type="term" value="C:membrane"/>
    <property type="evidence" value="ECO:0007669"/>
    <property type="project" value="UniProtKB-SubCell"/>
</dbReference>
<feature type="transmembrane region" description="Helical" evidence="6">
    <location>
        <begin position="189"/>
        <end position="207"/>
    </location>
</feature>
<accession>A0A9N8HHN4</accession>
<feature type="transmembrane region" description="Helical" evidence="6">
    <location>
        <begin position="52"/>
        <end position="72"/>
    </location>
</feature>
<evidence type="ECO:0000256" key="4">
    <source>
        <dbReference type="ARBA" id="ARBA00022989"/>
    </source>
</evidence>
<evidence type="ECO:0000256" key="1">
    <source>
        <dbReference type="ARBA" id="ARBA00004141"/>
    </source>
</evidence>
<name>A0A9N8HHN4_9STRA</name>
<keyword evidence="3 6" id="KW-0812">Transmembrane</keyword>
<comment type="caution">
    <text evidence="7">The sequence shown here is derived from an EMBL/GenBank/DDBJ whole genome shotgun (WGS) entry which is preliminary data.</text>
</comment>
<dbReference type="OrthoDB" id="203097at2759"/>
<dbReference type="PANTHER" id="PTHR10361:SF30">
    <property type="entry name" value="SODIUM_METABOLITE COTRANSPORTER BASS6, CHLOROPLASTIC-RELATED"/>
    <property type="match status" value="1"/>
</dbReference>
<proteinExistence type="inferred from homology"/>
<dbReference type="InterPro" id="IPR004710">
    <property type="entry name" value="Bilac:Na_transpt"/>
</dbReference>
<evidence type="ECO:0000256" key="6">
    <source>
        <dbReference type="SAM" id="Phobius"/>
    </source>
</evidence>
<dbReference type="EMBL" id="CAICTM010000571">
    <property type="protein sequence ID" value="CAB9513117.1"/>
    <property type="molecule type" value="Genomic_DNA"/>
</dbReference>
<gene>
    <name evidence="7" type="ORF">SEMRO_572_G168880.1</name>
</gene>